<dbReference type="OrthoDB" id="9798676at2"/>
<dbReference type="Gene3D" id="3.40.47.10">
    <property type="match status" value="1"/>
</dbReference>
<evidence type="ECO:0000259" key="1">
    <source>
        <dbReference type="Pfam" id="PF13723"/>
    </source>
</evidence>
<dbReference type="STRING" id="1810504.PG2T_05020"/>
<dbReference type="Proteomes" id="UP000092952">
    <property type="component" value="Chromosome"/>
</dbReference>
<evidence type="ECO:0000313" key="2">
    <source>
        <dbReference type="EMBL" id="ANX03619.1"/>
    </source>
</evidence>
<reference evidence="3" key="1">
    <citation type="submission" date="2016-03" db="EMBL/GenBank/DDBJ databases">
        <title>Complete genome sequence of Solimmundus cernigliae, representing a novel lineage of polycyclic aromatic hydrocarbon degraders within the Gammaproteobacteria.</title>
        <authorList>
            <person name="Singleton D.R."/>
            <person name="Dickey A.N."/>
            <person name="Scholl E.H."/>
            <person name="Wright F.A."/>
            <person name="Aitken M.D."/>
        </authorList>
    </citation>
    <scope>NUCLEOTIDE SEQUENCE [LARGE SCALE GENOMIC DNA]</scope>
    <source>
        <strain evidence="3">TR3.2</strain>
    </source>
</reference>
<sequence>MKPLYIDAVGCCAPGLDGWQQAQAVLRGERPYRRQDLPPHQSQLLPANERRRAPLSVRLAFHVAEDALRLDPRSPQRLASVFASSDGDTHISHRISQALAQPQRVVSPTDFHNSVHNAAAGYWSIATQARLPSVSLSACHASFAAGLLEAAGLAEVEDLDCLLVAFDVRAPDLLLPLWPVTESAAFALILSPRRSAVSLAALRVEAVTPVAETSMPDAGLETLRLSNAAARALPLLALLARREPGTVLLDGVGEHSLRLDLESL</sequence>
<dbReference type="EMBL" id="CP014671">
    <property type="protein sequence ID" value="ANX03619.1"/>
    <property type="molecule type" value="Genomic_DNA"/>
</dbReference>
<dbReference type="GO" id="GO:0016746">
    <property type="term" value="F:acyltransferase activity"/>
    <property type="evidence" value="ECO:0007669"/>
    <property type="project" value="InterPro"/>
</dbReference>
<gene>
    <name evidence="2" type="ORF">PG2T_05020</name>
</gene>
<feature type="domain" description="Beta-ketoacyl synthase-like N-terminal" evidence="1">
    <location>
        <begin position="31"/>
        <end position="202"/>
    </location>
</feature>
<dbReference type="InterPro" id="IPR014030">
    <property type="entry name" value="Ketoacyl_synth_N"/>
</dbReference>
<accession>A0A1B1YSE0</accession>
<protein>
    <recommendedName>
        <fullName evidence="1">Beta-ketoacyl synthase-like N-terminal domain-containing protein</fullName>
    </recommendedName>
</protein>
<proteinExistence type="predicted"/>
<name>A0A1B1YSE0_9GAMM</name>
<organism evidence="2 3">
    <name type="scientific">Immundisolibacter cernigliae</name>
    <dbReference type="NCBI Taxonomy" id="1810504"/>
    <lineage>
        <taxon>Bacteria</taxon>
        <taxon>Pseudomonadati</taxon>
        <taxon>Pseudomonadota</taxon>
        <taxon>Gammaproteobacteria</taxon>
        <taxon>Immundisolibacterales</taxon>
        <taxon>Immundisolibacteraceae</taxon>
        <taxon>Immundisolibacter</taxon>
    </lineage>
</organism>
<dbReference type="AlphaFoldDB" id="A0A1B1YSE0"/>
<dbReference type="InParanoid" id="A0A1B1YSE0"/>
<dbReference type="SUPFAM" id="SSF53901">
    <property type="entry name" value="Thiolase-like"/>
    <property type="match status" value="1"/>
</dbReference>
<dbReference type="Pfam" id="PF13723">
    <property type="entry name" value="Ketoacyl-synt_2"/>
    <property type="match status" value="1"/>
</dbReference>
<dbReference type="InterPro" id="IPR016039">
    <property type="entry name" value="Thiolase-like"/>
</dbReference>
<keyword evidence="3" id="KW-1185">Reference proteome</keyword>
<dbReference type="RefSeq" id="WP_068803146.1">
    <property type="nucleotide sequence ID" value="NZ_CP014671.1"/>
</dbReference>
<dbReference type="KEGG" id="gbi:PG2T_05020"/>
<evidence type="ECO:0000313" key="3">
    <source>
        <dbReference type="Proteomes" id="UP000092952"/>
    </source>
</evidence>